<dbReference type="EMBL" id="CP024785">
    <property type="protein sequence ID" value="AUB39873.1"/>
    <property type="molecule type" value="Genomic_DNA"/>
</dbReference>
<evidence type="ECO:0000313" key="2">
    <source>
        <dbReference type="Proteomes" id="UP000232003"/>
    </source>
</evidence>
<dbReference type="Proteomes" id="UP000232003">
    <property type="component" value="Chromosome"/>
</dbReference>
<protein>
    <submittedName>
        <fullName evidence="1">Uncharacterized protein</fullName>
    </submittedName>
</protein>
<accession>A0A2K8SX00</accession>
<sequence length="46" mass="5068">MPAASYANACQSANDNYPSFSNSKLFHIETAYSQQPGYLLMPGFSF</sequence>
<reference evidence="1 2" key="1">
    <citation type="submission" date="2017-11" db="EMBL/GenBank/DDBJ databases">
        <title>Complete genome of a free-living desiccation-tolerant cyanobacterium and its photosynthetic adaptation to extreme terrestrial habitat.</title>
        <authorList>
            <person name="Shang J."/>
        </authorList>
    </citation>
    <scope>NUCLEOTIDE SEQUENCE [LARGE SCALE GENOMIC DNA]</scope>
    <source>
        <strain evidence="1 2">CCNUN1</strain>
    </source>
</reference>
<organism evidence="1 2">
    <name type="scientific">Nostoc flagelliforme CCNUN1</name>
    <dbReference type="NCBI Taxonomy" id="2038116"/>
    <lineage>
        <taxon>Bacteria</taxon>
        <taxon>Bacillati</taxon>
        <taxon>Cyanobacteriota</taxon>
        <taxon>Cyanophyceae</taxon>
        <taxon>Nostocales</taxon>
        <taxon>Nostocaceae</taxon>
        <taxon>Nostoc</taxon>
    </lineage>
</organism>
<proteinExistence type="predicted"/>
<dbReference type="KEGG" id="nfl:COO91_05870"/>
<keyword evidence="2" id="KW-1185">Reference proteome</keyword>
<name>A0A2K8SX00_9NOSO</name>
<gene>
    <name evidence="1" type="ORF">COO91_05870</name>
</gene>
<dbReference type="AlphaFoldDB" id="A0A2K8SX00"/>
<evidence type="ECO:0000313" key="1">
    <source>
        <dbReference type="EMBL" id="AUB39873.1"/>
    </source>
</evidence>